<organism evidence="1 2">
    <name type="scientific">Hebeloma cylindrosporum</name>
    <dbReference type="NCBI Taxonomy" id="76867"/>
    <lineage>
        <taxon>Eukaryota</taxon>
        <taxon>Fungi</taxon>
        <taxon>Dikarya</taxon>
        <taxon>Basidiomycota</taxon>
        <taxon>Agaricomycotina</taxon>
        <taxon>Agaricomycetes</taxon>
        <taxon>Agaricomycetidae</taxon>
        <taxon>Agaricales</taxon>
        <taxon>Agaricineae</taxon>
        <taxon>Hymenogastraceae</taxon>
        <taxon>Hebeloma</taxon>
    </lineage>
</organism>
<gene>
    <name evidence="1" type="ORF">M413DRAFT_28232</name>
</gene>
<evidence type="ECO:0000313" key="1">
    <source>
        <dbReference type="EMBL" id="KIM41167.1"/>
    </source>
</evidence>
<reference evidence="2" key="2">
    <citation type="submission" date="2015-01" db="EMBL/GenBank/DDBJ databases">
        <title>Evolutionary Origins and Diversification of the Mycorrhizal Mutualists.</title>
        <authorList>
            <consortium name="DOE Joint Genome Institute"/>
            <consortium name="Mycorrhizal Genomics Consortium"/>
            <person name="Kohler A."/>
            <person name="Kuo A."/>
            <person name="Nagy L.G."/>
            <person name="Floudas D."/>
            <person name="Copeland A."/>
            <person name="Barry K.W."/>
            <person name="Cichocki N."/>
            <person name="Veneault-Fourrey C."/>
            <person name="LaButti K."/>
            <person name="Lindquist E.A."/>
            <person name="Lipzen A."/>
            <person name="Lundell T."/>
            <person name="Morin E."/>
            <person name="Murat C."/>
            <person name="Riley R."/>
            <person name="Ohm R."/>
            <person name="Sun H."/>
            <person name="Tunlid A."/>
            <person name="Henrissat B."/>
            <person name="Grigoriev I.V."/>
            <person name="Hibbett D.S."/>
            <person name="Martin F."/>
        </authorList>
    </citation>
    <scope>NUCLEOTIDE SEQUENCE [LARGE SCALE GENOMIC DNA]</scope>
    <source>
        <strain evidence="2">h7</strain>
    </source>
</reference>
<reference evidence="1 2" key="1">
    <citation type="submission" date="2014-04" db="EMBL/GenBank/DDBJ databases">
        <authorList>
            <consortium name="DOE Joint Genome Institute"/>
            <person name="Kuo A."/>
            <person name="Gay G."/>
            <person name="Dore J."/>
            <person name="Kohler A."/>
            <person name="Nagy L.G."/>
            <person name="Floudas D."/>
            <person name="Copeland A."/>
            <person name="Barry K.W."/>
            <person name="Cichocki N."/>
            <person name="Veneault-Fourrey C."/>
            <person name="LaButti K."/>
            <person name="Lindquist E.A."/>
            <person name="Lipzen A."/>
            <person name="Lundell T."/>
            <person name="Morin E."/>
            <person name="Murat C."/>
            <person name="Sun H."/>
            <person name="Tunlid A."/>
            <person name="Henrissat B."/>
            <person name="Grigoriev I.V."/>
            <person name="Hibbett D.S."/>
            <person name="Martin F."/>
            <person name="Nordberg H.P."/>
            <person name="Cantor M.N."/>
            <person name="Hua S.X."/>
        </authorList>
    </citation>
    <scope>NUCLEOTIDE SEQUENCE [LARGE SCALE GENOMIC DNA]</scope>
    <source>
        <strain evidence="2">h7</strain>
    </source>
</reference>
<evidence type="ECO:0000313" key="2">
    <source>
        <dbReference type="Proteomes" id="UP000053424"/>
    </source>
</evidence>
<dbReference type="HOGENOM" id="CLU_1959844_0_0_1"/>
<sequence>MSLPDIMELPLARCGGTCGGRRIIATPPNAYRLHSHGEISYETQGGKDLRTLMFTVQLSRASYGSIFTVTQSSRRRRRPGSSLYELLELLRHGAAMDERREKNSRTVFTPQCTEEGIADDAGDQLIIN</sequence>
<keyword evidence="2" id="KW-1185">Reference proteome</keyword>
<dbReference type="EMBL" id="KN831781">
    <property type="protein sequence ID" value="KIM41167.1"/>
    <property type="molecule type" value="Genomic_DNA"/>
</dbReference>
<accession>A0A0C2YJH3</accession>
<protein>
    <submittedName>
        <fullName evidence="1">Uncharacterized protein</fullName>
    </submittedName>
</protein>
<name>A0A0C2YJH3_HEBCY</name>
<dbReference type="AlphaFoldDB" id="A0A0C2YJH3"/>
<dbReference type="Proteomes" id="UP000053424">
    <property type="component" value="Unassembled WGS sequence"/>
</dbReference>
<proteinExistence type="predicted"/>